<feature type="region of interest" description="Disordered" evidence="5">
    <location>
        <begin position="350"/>
        <end position="382"/>
    </location>
</feature>
<feature type="region of interest" description="Disordered" evidence="5">
    <location>
        <begin position="685"/>
        <end position="731"/>
    </location>
</feature>
<dbReference type="InterPro" id="IPR010095">
    <property type="entry name" value="Cas12f1-like_TNB"/>
</dbReference>
<dbReference type="Proteomes" id="UP001162098">
    <property type="component" value="Segment"/>
</dbReference>
<evidence type="ECO:0000259" key="6">
    <source>
        <dbReference type="Pfam" id="PF01385"/>
    </source>
</evidence>
<evidence type="ECO:0000256" key="3">
    <source>
        <dbReference type="ARBA" id="ARBA00023125"/>
    </source>
</evidence>
<reference evidence="8 9" key="1">
    <citation type="submission" date="2020-09" db="EMBL/GenBank/DDBJ databases">
        <authorList>
            <person name="Zhang R."/>
            <person name="Garcia K."/>
            <person name="Ogata H."/>
        </authorList>
    </citation>
    <scope>NUCLEOTIDE SEQUENCE [LARGE SCALE GENOMIC DNA]</scope>
    <source>
        <strain evidence="9">stheno</strain>
    </source>
</reference>
<protein>
    <submittedName>
        <fullName evidence="8">Transposase</fullName>
    </submittedName>
</protein>
<comment type="similarity">
    <text evidence="1">In the C-terminal section; belongs to the transposase 35 family.</text>
</comment>
<evidence type="ECO:0000313" key="8">
    <source>
        <dbReference type="EMBL" id="QPB44359.1"/>
    </source>
</evidence>
<evidence type="ECO:0000256" key="2">
    <source>
        <dbReference type="ARBA" id="ARBA00022578"/>
    </source>
</evidence>
<evidence type="ECO:0000259" key="7">
    <source>
        <dbReference type="Pfam" id="PF07282"/>
    </source>
</evidence>
<evidence type="ECO:0000256" key="5">
    <source>
        <dbReference type="SAM" id="MobiDB-lite"/>
    </source>
</evidence>
<keyword evidence="4" id="KW-0233">DNA recombination</keyword>
<dbReference type="InterPro" id="IPR001959">
    <property type="entry name" value="Transposase"/>
</dbReference>
<dbReference type="KEGG" id="vg:80543555"/>
<accession>A0A7S8BDM9</accession>
<sequence length="731" mass="84952">MPANRSICPHQIDYLRRTSGQLDHLQSYSPQLTTQAPNPTSSKPPRRPWWYDPARTPHLAHHLPIRSPDADSMVTLHPSASVGWLKCRIADQATSALRVTEFPATMTKDQYIAIGRKQRSAKRPKLSHRCSKTKGVPRRVFSLRLAPTKEQKLYFQRAFGIACLAKRLAYKHLGDQSVPMTTERMQELRTRICTEHLTTRVHREAVLEGEKRPTKGFKNVTRLNEFLPLKSRERLFETVLHRHDEKAREFYGRRLRRDKHRFRAKWTTPIHRRLIPYDVRFEAVTQFCQAVQATQSKIAEQQRVWDDKMAAHQRWLRQEQAVADEEALVELTGERIAKRRARKRALDAIAEREKKQPVSKHPPRGERPEMRVRQVKPTDRNSPVQTIRINTTTSSRTIIHAASWFENDDVVRLRSGLTIALWGSPSRRRRELRRLSARMHEGERATRQQITIKYDHGRYYLQVQCLLSPDLPLRTMSTTEPVRAVALDPGVRTFFGTYDSSGRFGDIGDGQIERIIRVAKKADRIQSHIATDLQGPKNKAKRRKARRRLRQRNAKCRDLKNDAHWKAARALCESYDHVMIPKFHCAAMKRFLAKSSTRQLVHWSHYQFRQRLKHKAEELGVRVSECREPLTTMTCTACLWVEESFRKNPAKVFECKKCGFKIDRDYNASRNCFFLNGERCVGRLEPMPTPPTTPKAPVGNVPISSQSDDDDNDEFSGWMWSRRKKNNTATG</sequence>
<dbReference type="Pfam" id="PF07282">
    <property type="entry name" value="Cas12f1-like_TNB"/>
    <property type="match status" value="1"/>
</dbReference>
<evidence type="ECO:0000256" key="4">
    <source>
        <dbReference type="ARBA" id="ARBA00023172"/>
    </source>
</evidence>
<keyword evidence="9" id="KW-1185">Reference proteome</keyword>
<name>A0A7S8BDM9_9VIRU</name>
<feature type="compositionally biased region" description="Basic and acidic residues" evidence="5">
    <location>
        <begin position="363"/>
        <end position="379"/>
    </location>
</feature>
<dbReference type="GO" id="GO:0003677">
    <property type="term" value="F:DNA binding"/>
    <property type="evidence" value="ECO:0007669"/>
    <property type="project" value="UniProtKB-KW"/>
</dbReference>
<dbReference type="PANTHER" id="PTHR36172:SF1">
    <property type="entry name" value="RESOLVASE-RELATED"/>
    <property type="match status" value="1"/>
</dbReference>
<feature type="domain" description="Cas12f1-like TNB" evidence="7">
    <location>
        <begin position="605"/>
        <end position="671"/>
    </location>
</feature>
<proteinExistence type="inferred from homology"/>
<evidence type="ECO:0000256" key="1">
    <source>
        <dbReference type="ARBA" id="ARBA00008761"/>
    </source>
</evidence>
<feature type="domain" description="Probable transposase IS891/IS1136/IS1341" evidence="6">
    <location>
        <begin position="477"/>
        <end position="590"/>
    </location>
</feature>
<keyword evidence="3" id="KW-0238">DNA-binding</keyword>
<dbReference type="Pfam" id="PF01385">
    <property type="entry name" value="OrfB_IS605"/>
    <property type="match status" value="1"/>
</dbReference>
<dbReference type="GO" id="GO:0032196">
    <property type="term" value="P:transposition"/>
    <property type="evidence" value="ECO:0007669"/>
    <property type="project" value="UniProtKB-KW"/>
</dbReference>
<dbReference type="InterPro" id="IPR051491">
    <property type="entry name" value="Recombinase/Transposase-rel"/>
</dbReference>
<dbReference type="GO" id="GO:0006310">
    <property type="term" value="P:DNA recombination"/>
    <property type="evidence" value="ECO:0007669"/>
    <property type="project" value="UniProtKB-KW"/>
</dbReference>
<organism evidence="8 9">
    <name type="scientific">Medusavirus stheno T3</name>
    <dbReference type="NCBI Taxonomy" id="3069717"/>
    <lineage>
        <taxon>Viruses</taxon>
        <taxon>Varidnaviria</taxon>
        <taxon>Bamfordvirae</taxon>
        <taxon>Nucleocytoviricota</taxon>
        <taxon>Megaviricetes</taxon>
        <taxon>Mamonoviridae</taxon>
        <taxon>Medusavirus</taxon>
        <taxon>Medusavirus sthenus</taxon>
    </lineage>
</organism>
<feature type="compositionally biased region" description="Basic residues" evidence="5">
    <location>
        <begin position="721"/>
        <end position="731"/>
    </location>
</feature>
<dbReference type="PANTHER" id="PTHR36172">
    <property type="match status" value="1"/>
</dbReference>
<feature type="compositionally biased region" description="Polar residues" evidence="5">
    <location>
        <begin position="29"/>
        <end position="43"/>
    </location>
</feature>
<keyword evidence="2" id="KW-0815">Transposition</keyword>
<dbReference type="EMBL" id="MW018138">
    <property type="protein sequence ID" value="QPB44359.1"/>
    <property type="molecule type" value="Genomic_DNA"/>
</dbReference>
<feature type="region of interest" description="Disordered" evidence="5">
    <location>
        <begin position="29"/>
        <end position="48"/>
    </location>
</feature>
<evidence type="ECO:0000313" key="9">
    <source>
        <dbReference type="Proteomes" id="UP001162098"/>
    </source>
</evidence>